<keyword evidence="4" id="KW-0863">Zinc-finger</keyword>
<dbReference type="InterPro" id="IPR044066">
    <property type="entry name" value="TRIAD_supradom"/>
</dbReference>
<evidence type="ECO:0000313" key="9">
    <source>
        <dbReference type="Proteomes" id="UP001396898"/>
    </source>
</evidence>
<reference evidence="8 9" key="1">
    <citation type="submission" date="2023-01" db="EMBL/GenBank/DDBJ databases">
        <title>Analysis of 21 Apiospora genomes using comparative genomics revels a genus with tremendous synthesis potential of carbohydrate active enzymes and secondary metabolites.</title>
        <authorList>
            <person name="Sorensen T."/>
        </authorList>
    </citation>
    <scope>NUCLEOTIDE SEQUENCE [LARGE SCALE GENOMIC DNA]</scope>
    <source>
        <strain evidence="8 9">CBS 20057</strain>
    </source>
</reference>
<feature type="domain" description="RING-type" evidence="7">
    <location>
        <begin position="12"/>
        <end position="186"/>
    </location>
</feature>
<gene>
    <name evidence="8" type="ORF">PG991_014869</name>
</gene>
<dbReference type="PROSITE" id="PS51873">
    <property type="entry name" value="TRIAD"/>
    <property type="match status" value="1"/>
</dbReference>
<evidence type="ECO:0000259" key="7">
    <source>
        <dbReference type="PROSITE" id="PS51873"/>
    </source>
</evidence>
<proteinExistence type="predicted"/>
<evidence type="ECO:0000313" key="8">
    <source>
        <dbReference type="EMBL" id="KAK7999194.1"/>
    </source>
</evidence>
<dbReference type="PANTHER" id="PTHR11685">
    <property type="entry name" value="RBR FAMILY RING FINGER AND IBR DOMAIN-CONTAINING"/>
    <property type="match status" value="1"/>
</dbReference>
<comment type="caution">
    <text evidence="8">The sequence shown here is derived from an EMBL/GenBank/DDBJ whole genome shotgun (WGS) entry which is preliminary data.</text>
</comment>
<evidence type="ECO:0000256" key="6">
    <source>
        <dbReference type="ARBA" id="ARBA00022833"/>
    </source>
</evidence>
<dbReference type="EMBL" id="JAQQWI010000019">
    <property type="protein sequence ID" value="KAK7999194.1"/>
    <property type="molecule type" value="Genomic_DNA"/>
</dbReference>
<protein>
    <recommendedName>
        <fullName evidence="7">RING-type domain-containing protein</fullName>
    </recommendedName>
</protein>
<sequence length="186" mass="21104">MSTQQDESEQDPLTKCEVCKKLEDHGRATEFVPLPCGHDWCLNCLKNAFMTAWRFGSTQPPKCFKDPCKGEEIEATTEILELVGPEVASRYLQARMEHEADINTTSYCHQCSEFIPAPFVKDGKIAICRKCEVFTCRPCGREWHPGQCVEDPYVIMAKKLARKCGYKQCPGCKSLIEPTEGSYHMQ</sequence>
<keyword evidence="9" id="KW-1185">Reference proteome</keyword>
<name>A0ABR1R4S8_9PEZI</name>
<keyword evidence="5" id="KW-0833">Ubl conjugation pathway</keyword>
<dbReference type="InterPro" id="IPR013083">
    <property type="entry name" value="Znf_RING/FYVE/PHD"/>
</dbReference>
<dbReference type="Proteomes" id="UP001396898">
    <property type="component" value="Unassembled WGS sequence"/>
</dbReference>
<keyword evidence="6" id="KW-0862">Zinc</keyword>
<dbReference type="Gene3D" id="3.30.40.10">
    <property type="entry name" value="Zinc/RING finger domain, C3HC4 (zinc finger)"/>
    <property type="match status" value="1"/>
</dbReference>
<organism evidence="8 9">
    <name type="scientific">Apiospora marii</name>
    <dbReference type="NCBI Taxonomy" id="335849"/>
    <lineage>
        <taxon>Eukaryota</taxon>
        <taxon>Fungi</taxon>
        <taxon>Dikarya</taxon>
        <taxon>Ascomycota</taxon>
        <taxon>Pezizomycotina</taxon>
        <taxon>Sordariomycetes</taxon>
        <taxon>Xylariomycetidae</taxon>
        <taxon>Amphisphaeriales</taxon>
        <taxon>Apiosporaceae</taxon>
        <taxon>Apiospora</taxon>
    </lineage>
</organism>
<evidence type="ECO:0000256" key="2">
    <source>
        <dbReference type="ARBA" id="ARBA00022723"/>
    </source>
</evidence>
<dbReference type="SUPFAM" id="SSF57850">
    <property type="entry name" value="RING/U-box"/>
    <property type="match status" value="1"/>
</dbReference>
<evidence type="ECO:0000256" key="3">
    <source>
        <dbReference type="ARBA" id="ARBA00022737"/>
    </source>
</evidence>
<accession>A0ABR1R4S8</accession>
<dbReference type="CDD" id="cd20335">
    <property type="entry name" value="BRcat_RBR"/>
    <property type="match status" value="1"/>
</dbReference>
<evidence type="ECO:0000256" key="5">
    <source>
        <dbReference type="ARBA" id="ARBA00022786"/>
    </source>
</evidence>
<keyword evidence="2" id="KW-0479">Metal-binding</keyword>
<dbReference type="InterPro" id="IPR031127">
    <property type="entry name" value="E3_UB_ligase_RBR"/>
</dbReference>
<evidence type="ECO:0000256" key="1">
    <source>
        <dbReference type="ARBA" id="ARBA00022679"/>
    </source>
</evidence>
<keyword evidence="1" id="KW-0808">Transferase</keyword>
<keyword evidence="3" id="KW-0677">Repeat</keyword>
<evidence type="ECO:0000256" key="4">
    <source>
        <dbReference type="ARBA" id="ARBA00022771"/>
    </source>
</evidence>